<dbReference type="GO" id="GO:0009055">
    <property type="term" value="F:electron transfer activity"/>
    <property type="evidence" value="ECO:0007669"/>
    <property type="project" value="UniProtKB-UniRule"/>
</dbReference>
<dbReference type="OrthoDB" id="9779457at2"/>
<dbReference type="Pfam" id="PF13370">
    <property type="entry name" value="Fer4_13"/>
    <property type="match status" value="1"/>
</dbReference>
<dbReference type="AlphaFoldDB" id="A0A2K8UCH3"/>
<accession>A0A2K8UCH3</accession>
<dbReference type="GO" id="GO:0051536">
    <property type="term" value="F:iron-sulfur cluster binding"/>
    <property type="evidence" value="ECO:0007669"/>
    <property type="project" value="UniProtKB-KW"/>
</dbReference>
<evidence type="ECO:0000256" key="2">
    <source>
        <dbReference type="ARBA" id="ARBA00023004"/>
    </source>
</evidence>
<dbReference type="SUPFAM" id="SSF54862">
    <property type="entry name" value="4Fe-4S ferredoxins"/>
    <property type="match status" value="1"/>
</dbReference>
<feature type="domain" description="4Fe-4S ferredoxin-type" evidence="5">
    <location>
        <begin position="3"/>
        <end position="31"/>
    </location>
</feature>
<organism evidence="6 7">
    <name type="scientific">Candidatus Thiodictyon syntrophicum</name>
    <dbReference type="NCBI Taxonomy" id="1166950"/>
    <lineage>
        <taxon>Bacteria</taxon>
        <taxon>Pseudomonadati</taxon>
        <taxon>Pseudomonadota</taxon>
        <taxon>Gammaproteobacteria</taxon>
        <taxon>Chromatiales</taxon>
        <taxon>Chromatiaceae</taxon>
        <taxon>Thiodictyon</taxon>
    </lineage>
</organism>
<dbReference type="InterPro" id="IPR017900">
    <property type="entry name" value="4Fe4S_Fe_S_CS"/>
</dbReference>
<keyword evidence="2 4" id="KW-0408">Iron</keyword>
<keyword evidence="3 4" id="KW-0411">Iron-sulfur</keyword>
<dbReference type="InterPro" id="IPR001080">
    <property type="entry name" value="3Fe4S_ferredoxin"/>
</dbReference>
<keyword evidence="4" id="KW-0249">Electron transport</keyword>
<protein>
    <recommendedName>
        <fullName evidence="4">Ferredoxin</fullName>
    </recommendedName>
</protein>
<evidence type="ECO:0000313" key="6">
    <source>
        <dbReference type="EMBL" id="AUB83288.1"/>
    </source>
</evidence>
<dbReference type="EMBL" id="CP020370">
    <property type="protein sequence ID" value="AUB83288.1"/>
    <property type="molecule type" value="Genomic_DNA"/>
</dbReference>
<evidence type="ECO:0000256" key="3">
    <source>
        <dbReference type="ARBA" id="ARBA00023014"/>
    </source>
</evidence>
<keyword evidence="4" id="KW-0813">Transport</keyword>
<dbReference type="PROSITE" id="PS00198">
    <property type="entry name" value="4FE4S_FER_1"/>
    <property type="match status" value="1"/>
</dbReference>
<evidence type="ECO:0000256" key="1">
    <source>
        <dbReference type="ARBA" id="ARBA00022723"/>
    </source>
</evidence>
<reference evidence="6 7" key="1">
    <citation type="submission" date="2017-03" db="EMBL/GenBank/DDBJ databases">
        <title>Complete genome sequence of Candidatus 'Thiodictyon syntrophicum' sp. nov. strain Cad16T, a photolithoautotroph purple sulfur bacterium isolated from an alpine meromictic lake.</title>
        <authorList>
            <person name="Luedin S.M."/>
            <person name="Pothier J.F."/>
            <person name="Danza F."/>
            <person name="Storelli N."/>
            <person name="Wittwer M."/>
            <person name="Tonolla M."/>
        </authorList>
    </citation>
    <scope>NUCLEOTIDE SEQUENCE [LARGE SCALE GENOMIC DNA]</scope>
    <source>
        <strain evidence="6 7">Cad16T</strain>
    </source>
</reference>
<dbReference type="PRINTS" id="PR00352">
    <property type="entry name" value="3FE4SFRDOXIN"/>
</dbReference>
<comment type="function">
    <text evidence="4">Ferredoxins are iron-sulfur proteins that transfer electrons in a wide variety of metabolic reactions.</text>
</comment>
<evidence type="ECO:0000313" key="7">
    <source>
        <dbReference type="Proteomes" id="UP000232638"/>
    </source>
</evidence>
<dbReference type="KEGG" id="tsy:THSYN_21635"/>
<dbReference type="RefSeq" id="WP_100920977.1">
    <property type="nucleotide sequence ID" value="NZ_CP020370.1"/>
</dbReference>
<dbReference type="Proteomes" id="UP000232638">
    <property type="component" value="Chromosome"/>
</dbReference>
<evidence type="ECO:0000259" key="5">
    <source>
        <dbReference type="PROSITE" id="PS51379"/>
    </source>
</evidence>
<dbReference type="PROSITE" id="PS51379">
    <property type="entry name" value="4FE4S_FER_2"/>
    <property type="match status" value="1"/>
</dbReference>
<evidence type="ECO:0000256" key="4">
    <source>
        <dbReference type="RuleBase" id="RU368020"/>
    </source>
</evidence>
<keyword evidence="1 4" id="KW-0479">Metal-binding</keyword>
<proteinExistence type="predicted"/>
<keyword evidence="7" id="KW-1185">Reference proteome</keyword>
<dbReference type="GO" id="GO:0005506">
    <property type="term" value="F:iron ion binding"/>
    <property type="evidence" value="ECO:0007669"/>
    <property type="project" value="UniProtKB-UniRule"/>
</dbReference>
<dbReference type="Gene3D" id="3.30.70.20">
    <property type="match status" value="1"/>
</dbReference>
<dbReference type="InterPro" id="IPR017896">
    <property type="entry name" value="4Fe4S_Fe-S-bd"/>
</dbReference>
<gene>
    <name evidence="6" type="ORF">THSYN_21635</name>
</gene>
<name>A0A2K8UCH3_9GAMM</name>
<sequence>MIAKIEVDIPTCIGCGTCWVACPDAFREVEVGEEYKAAATGRLAPEKALRNAAEGCPSLSISLIDDSGAVLYPTEAQREELRKRLQW</sequence>